<accession>A0A7C4LN11</accession>
<sequence length="232" mass="25448">MTAFRRVALSLIVAALAATLAPAQTSSTKAKTKPKTTGKVNVKELDVRAVEMQKNLLRDATEIARGYEEAGEYERAKWLLEVLQKLDPKLPGLKEKIDQLTEKMLESSEFEVELDVSRGWTIPIGLVHKDKIVRIEANGDYEFAVALRTTADGLPTDDNGNDLVGGIPVGALMGMIVNPENRKPGKPFEIKSKREWTPQQTGLLRLNINLPNGHKSSGKLKVKLSGVTRPAA</sequence>
<gene>
    <name evidence="2" type="ORF">ENS64_18195</name>
</gene>
<keyword evidence="1" id="KW-0732">Signal</keyword>
<dbReference type="EMBL" id="DSVQ01000019">
    <property type="protein sequence ID" value="HGT41182.1"/>
    <property type="molecule type" value="Genomic_DNA"/>
</dbReference>
<name>A0A7C4LN11_9PLAN</name>
<feature type="signal peptide" evidence="1">
    <location>
        <begin position="1"/>
        <end position="23"/>
    </location>
</feature>
<evidence type="ECO:0000313" key="2">
    <source>
        <dbReference type="EMBL" id="HGT41182.1"/>
    </source>
</evidence>
<protein>
    <submittedName>
        <fullName evidence="2">Uncharacterized protein</fullName>
    </submittedName>
</protein>
<feature type="chain" id="PRO_5027573887" evidence="1">
    <location>
        <begin position="24"/>
        <end position="232"/>
    </location>
</feature>
<proteinExistence type="predicted"/>
<organism evidence="2">
    <name type="scientific">Schlesneria paludicola</name>
    <dbReference type="NCBI Taxonomy" id="360056"/>
    <lineage>
        <taxon>Bacteria</taxon>
        <taxon>Pseudomonadati</taxon>
        <taxon>Planctomycetota</taxon>
        <taxon>Planctomycetia</taxon>
        <taxon>Planctomycetales</taxon>
        <taxon>Planctomycetaceae</taxon>
        <taxon>Schlesneria</taxon>
    </lineage>
</organism>
<reference evidence="2" key="1">
    <citation type="journal article" date="2020" name="mSystems">
        <title>Genome- and Community-Level Interaction Insights into Carbon Utilization and Element Cycling Functions of Hydrothermarchaeota in Hydrothermal Sediment.</title>
        <authorList>
            <person name="Zhou Z."/>
            <person name="Liu Y."/>
            <person name="Xu W."/>
            <person name="Pan J."/>
            <person name="Luo Z.H."/>
            <person name="Li M."/>
        </authorList>
    </citation>
    <scope>NUCLEOTIDE SEQUENCE [LARGE SCALE GENOMIC DNA]</scope>
    <source>
        <strain evidence="2">SpSt-508</strain>
    </source>
</reference>
<evidence type="ECO:0000256" key="1">
    <source>
        <dbReference type="SAM" id="SignalP"/>
    </source>
</evidence>
<comment type="caution">
    <text evidence="2">The sequence shown here is derived from an EMBL/GenBank/DDBJ whole genome shotgun (WGS) entry which is preliminary data.</text>
</comment>
<dbReference type="Gene3D" id="2.60.120.430">
    <property type="entry name" value="Galactose-binding lectin"/>
    <property type="match status" value="1"/>
</dbReference>
<dbReference type="AlphaFoldDB" id="A0A7C4LN11"/>